<accession>A0ABD0JIF0</accession>
<dbReference type="Proteomes" id="UP001519460">
    <property type="component" value="Unassembled WGS sequence"/>
</dbReference>
<protein>
    <submittedName>
        <fullName evidence="1">Uncharacterized protein</fullName>
    </submittedName>
</protein>
<evidence type="ECO:0000313" key="2">
    <source>
        <dbReference type="Proteomes" id="UP001519460"/>
    </source>
</evidence>
<comment type="caution">
    <text evidence="1">The sequence shown here is derived from an EMBL/GenBank/DDBJ whole genome shotgun (WGS) entry which is preliminary data.</text>
</comment>
<dbReference type="EMBL" id="JACVVK020000425">
    <property type="protein sequence ID" value="KAK7474787.1"/>
    <property type="molecule type" value="Genomic_DNA"/>
</dbReference>
<organism evidence="1 2">
    <name type="scientific">Batillaria attramentaria</name>
    <dbReference type="NCBI Taxonomy" id="370345"/>
    <lineage>
        <taxon>Eukaryota</taxon>
        <taxon>Metazoa</taxon>
        <taxon>Spiralia</taxon>
        <taxon>Lophotrochozoa</taxon>
        <taxon>Mollusca</taxon>
        <taxon>Gastropoda</taxon>
        <taxon>Caenogastropoda</taxon>
        <taxon>Sorbeoconcha</taxon>
        <taxon>Cerithioidea</taxon>
        <taxon>Batillariidae</taxon>
        <taxon>Batillaria</taxon>
    </lineage>
</organism>
<proteinExistence type="predicted"/>
<name>A0ABD0JIF0_9CAEN</name>
<gene>
    <name evidence="1" type="ORF">BaRGS_00033968</name>
</gene>
<keyword evidence="2" id="KW-1185">Reference proteome</keyword>
<sequence length="182" mass="21228">MRVRYMTHVLRHKQSQRSPALTKHRRHALQMSAKSTLINAVTNLYCLLIKPGKQRFRSRVLKREELKTHARIAVVTASENWPEAFAFATDVHFYVMSIIGYFIPQDVANKAQISLESKDHEVRRWTARWTRYPGRVLDSIRDVLKVQDRRLRIQEAMLLNESCGPNTVWACKLGALARFSVR</sequence>
<dbReference type="AlphaFoldDB" id="A0ABD0JIF0"/>
<reference evidence="1 2" key="1">
    <citation type="journal article" date="2023" name="Sci. Data">
        <title>Genome assembly of the Korean intertidal mud-creeper Batillaria attramentaria.</title>
        <authorList>
            <person name="Patra A.K."/>
            <person name="Ho P.T."/>
            <person name="Jun S."/>
            <person name="Lee S.J."/>
            <person name="Kim Y."/>
            <person name="Won Y.J."/>
        </authorList>
    </citation>
    <scope>NUCLEOTIDE SEQUENCE [LARGE SCALE GENOMIC DNA]</scope>
    <source>
        <strain evidence="1">Wonlab-2016</strain>
    </source>
</reference>
<evidence type="ECO:0000313" key="1">
    <source>
        <dbReference type="EMBL" id="KAK7474787.1"/>
    </source>
</evidence>